<name>A0A2A4Z6B9_9PROT</name>
<dbReference type="PANTHER" id="PTHR35563:SF2">
    <property type="entry name" value="BARREL METAL-DEPENDENT HYDROLASE, PUTATIVE (AFU_ORTHOLOGUE AFUA_1G16240)-RELATED"/>
    <property type="match status" value="1"/>
</dbReference>
<evidence type="ECO:0000259" key="1">
    <source>
        <dbReference type="Pfam" id="PF04909"/>
    </source>
</evidence>
<proteinExistence type="predicted"/>
<gene>
    <name evidence="2" type="ORF">COB13_04405</name>
</gene>
<dbReference type="GO" id="GO:0016787">
    <property type="term" value="F:hydrolase activity"/>
    <property type="evidence" value="ECO:0007669"/>
    <property type="project" value="UniProtKB-KW"/>
</dbReference>
<organism evidence="2">
    <name type="scientific">OCS116 cluster bacterium</name>
    <dbReference type="NCBI Taxonomy" id="2030921"/>
    <lineage>
        <taxon>Bacteria</taxon>
        <taxon>Pseudomonadati</taxon>
        <taxon>Pseudomonadota</taxon>
        <taxon>Alphaproteobacteria</taxon>
        <taxon>OCS116 cluster</taxon>
    </lineage>
</organism>
<feature type="domain" description="Amidohydrolase-related" evidence="1">
    <location>
        <begin position="20"/>
        <end position="285"/>
    </location>
</feature>
<dbReference type="Pfam" id="PF04909">
    <property type="entry name" value="Amidohydro_2"/>
    <property type="match status" value="1"/>
</dbReference>
<dbReference type="Gene3D" id="3.20.20.140">
    <property type="entry name" value="Metal-dependent hydrolases"/>
    <property type="match status" value="1"/>
</dbReference>
<dbReference type="AlphaFoldDB" id="A0A2A4Z6B9"/>
<evidence type="ECO:0000313" key="2">
    <source>
        <dbReference type="EMBL" id="PCJ02441.1"/>
    </source>
</evidence>
<protein>
    <submittedName>
        <fullName evidence="2">Amidohydrolase</fullName>
    </submittedName>
</protein>
<dbReference type="SUPFAM" id="SSF51556">
    <property type="entry name" value="Metallo-dependent hydrolases"/>
    <property type="match status" value="1"/>
</dbReference>
<dbReference type="EMBL" id="NVUS01000004">
    <property type="protein sequence ID" value="PCJ02441.1"/>
    <property type="molecule type" value="Genomic_DNA"/>
</dbReference>
<comment type="caution">
    <text evidence="2">The sequence shown here is derived from an EMBL/GenBank/DDBJ whole genome shotgun (WGS) entry which is preliminary data.</text>
</comment>
<dbReference type="PANTHER" id="PTHR35563">
    <property type="entry name" value="BARREL METAL-DEPENDENT HYDROLASE, PUTATIVE (AFU_ORTHOLOGUE AFUA_1G16240)-RELATED"/>
    <property type="match status" value="1"/>
</dbReference>
<dbReference type="InterPro" id="IPR052358">
    <property type="entry name" value="Aro_Compnd_Degr_Hydrolases"/>
</dbReference>
<reference evidence="2" key="2">
    <citation type="journal article" date="2018" name="ISME J.">
        <title>A dynamic microbial community with high functional redundancy inhabits the cold, oxic subseafloor aquifer.</title>
        <authorList>
            <person name="Tully B.J."/>
            <person name="Wheat C.G."/>
            <person name="Glazer B.T."/>
            <person name="Huber J.A."/>
        </authorList>
    </citation>
    <scope>NUCLEOTIDE SEQUENCE</scope>
    <source>
        <strain evidence="2">NORP83</strain>
    </source>
</reference>
<dbReference type="InterPro" id="IPR032466">
    <property type="entry name" value="Metal_Hydrolase"/>
</dbReference>
<dbReference type="InterPro" id="IPR006680">
    <property type="entry name" value="Amidohydro-rel"/>
</dbReference>
<reference key="1">
    <citation type="submission" date="2017-08" db="EMBL/GenBank/DDBJ databases">
        <title>A dynamic microbial community with high functional redundancy inhabits the cold, oxic subseafloor aquifer.</title>
        <authorList>
            <person name="Tully B.J."/>
            <person name="Wheat C.G."/>
            <person name="Glazer B.T."/>
            <person name="Huber J.A."/>
        </authorList>
    </citation>
    <scope>NUCLEOTIDE SEQUENCE [LARGE SCALE GENOMIC DNA]</scope>
</reference>
<accession>A0A2A4Z6B9</accession>
<sequence>MTFRKLNGTPPKIALPEGAIDTHIHFFDSSRFGAEEGGPGLVADALVEHYEQVQKWLGLERVVITQGNGYQFNNRCTLDALYHFGKNARAIVAIKPNEITDQEIDSMTEQGVRGARIMDIWQGAIGLEGLLAVNARVKPFGWNLIVQFDGNEMVEHAPLLSQIEGEYVLDHTAKFLEPVSVDDPAFIALLKLIDRGNCYVKLSGYYETSKVGTPGYDDVATMAKALIAHAPERILWATNWPHNMATNADIYPDDAHLVDLINEWAGSDKIRQQIFVDNPSKLYGF</sequence>
<keyword evidence="2" id="KW-0378">Hydrolase</keyword>